<dbReference type="EMBL" id="MTEJ01000445">
    <property type="protein sequence ID" value="OQX02922.1"/>
    <property type="molecule type" value="Genomic_DNA"/>
</dbReference>
<comment type="caution">
    <text evidence="1">The sequence shown here is derived from an EMBL/GenBank/DDBJ whole genome shotgun (WGS) entry which is preliminary data.</text>
</comment>
<protein>
    <submittedName>
        <fullName evidence="1">Uncharacterized protein</fullName>
    </submittedName>
</protein>
<sequence length="73" mass="8351">MSKHVFAICIKNTDYEVSLELRKLYEILPDPNSENLGMVRVVDESGDDYLYPQTFFIPLSLPTMVEEQVLLAA</sequence>
<proteinExistence type="predicted"/>
<name>A0A1Y1QD08_9GAMM</name>
<accession>A0A1Y1QD08</accession>
<reference evidence="1 2" key="1">
    <citation type="submission" date="2017-01" db="EMBL/GenBank/DDBJ databases">
        <title>Novel large sulfur bacteria in the metagenomes of groundwater-fed chemosynthetic microbial mats in the Lake Huron basin.</title>
        <authorList>
            <person name="Sharrar A.M."/>
            <person name="Flood B.E."/>
            <person name="Bailey J.V."/>
            <person name="Jones D.S."/>
            <person name="Biddanda B."/>
            <person name="Ruberg S.A."/>
            <person name="Marcus D.N."/>
            <person name="Dick G.J."/>
        </authorList>
    </citation>
    <scope>NUCLEOTIDE SEQUENCE [LARGE SCALE GENOMIC DNA]</scope>
    <source>
        <strain evidence="1">A8</strain>
    </source>
</reference>
<dbReference type="Proteomes" id="UP000192491">
    <property type="component" value="Unassembled WGS sequence"/>
</dbReference>
<evidence type="ECO:0000313" key="1">
    <source>
        <dbReference type="EMBL" id="OQX02922.1"/>
    </source>
</evidence>
<organism evidence="1 2">
    <name type="scientific">Thiothrix lacustris</name>
    <dbReference type="NCBI Taxonomy" id="525917"/>
    <lineage>
        <taxon>Bacteria</taxon>
        <taxon>Pseudomonadati</taxon>
        <taxon>Pseudomonadota</taxon>
        <taxon>Gammaproteobacteria</taxon>
        <taxon>Thiotrichales</taxon>
        <taxon>Thiotrichaceae</taxon>
        <taxon>Thiothrix</taxon>
    </lineage>
</organism>
<gene>
    <name evidence="1" type="ORF">BWK73_41110</name>
</gene>
<dbReference type="AlphaFoldDB" id="A0A1Y1QD08"/>
<evidence type="ECO:0000313" key="2">
    <source>
        <dbReference type="Proteomes" id="UP000192491"/>
    </source>
</evidence>